<evidence type="ECO:0000313" key="1">
    <source>
        <dbReference type="EMBL" id="STO57864.1"/>
    </source>
</evidence>
<dbReference type="EMBL" id="UGHD01000002">
    <property type="protein sequence ID" value="STO57864.1"/>
    <property type="molecule type" value="Genomic_DNA"/>
</dbReference>
<accession>A0A377HP51</accession>
<proteinExistence type="predicted"/>
<protein>
    <submittedName>
        <fullName evidence="1">Uncharacterized protein</fullName>
    </submittedName>
</protein>
<gene>
    <name evidence="1" type="ORF">NCTC11645_02264</name>
</gene>
<reference evidence="1 2" key="1">
    <citation type="submission" date="2018-06" db="EMBL/GenBank/DDBJ databases">
        <authorList>
            <consortium name="Pathogen Informatics"/>
            <person name="Doyle S."/>
        </authorList>
    </citation>
    <scope>NUCLEOTIDE SEQUENCE [LARGE SCALE GENOMIC DNA]</scope>
    <source>
        <strain evidence="1 2">NCTC11645</strain>
    </source>
</reference>
<name>A0A377HP51_GRIHO</name>
<dbReference type="Proteomes" id="UP000254512">
    <property type="component" value="Unassembled WGS sequence"/>
</dbReference>
<evidence type="ECO:0000313" key="2">
    <source>
        <dbReference type="Proteomes" id="UP000254512"/>
    </source>
</evidence>
<sequence length="862" mass="95878">MPIITPNATVNTCRINEVALTNSNEVPLEVRKVSNKKNRTTSLDSHVSQAESEQYAEKPLIKVNNENGSVLRSDIKVVIGALEAKIRTLKSSSKLNSALSNINKVVNGGGDEKFTLDELALLALYLDKLSGLLPKGELKELTKLINIQMECSWVKMKSDQHLLKRITELRFMQEAGAAFKNTVSVGGSVGYGFGAKANSTGIIKSVTAGLSADMVRNVFVDDDQTIFEQHSNGLSLNGGADCDFTVANLGVKGQVKTEKVLQKEYSSVEHFARNEHVRFSLRKMKNSFVDKLSSSSTKSLHQAQRDASNTSIRLNQLMRSVLGLNADIFCIKPSNTAPNEANISVTSADIGGKTNAGLKDLSVGVGLSANQSLTVIDIEAEGYQKFVEDLKRVSELPPEFYVKIKDEIELDSSKENLLKLLGMLEADVSNYNSIIKRYDGEKLNNNANDALKRALKAEKYAIEDRWSAIGRHQFLQFAAASHAYISKLLIEANFDDMDAIKRCEALIYNPDFACSAVKLRKLTTLPKVLKLKITDNKSSFGLSVGPFSGKLEINHRDFKHCSRVRDGKYIDVIVSGQASAALSMLNINTLNDKINEILAGQGLSDIVGSVSFIPDMSGSVTLSHVSRWFKPNYSQHDNFPGDKGWRKQFTRTAVATNLGGSISASGGAGVVLGASLSASESKTKISKEHIGTHDLTYTIARFNHAYTNNGSKIDNDEWKHFFDQNKHSYVELFKNMSDKDSALSKEVSFFFKELKDRATVIQKEEIVKLETKFFDAMKNVSEQPFNEEIFNEAKVLFEDFLERQVSPWLDIINEKWWKPDTYKQTTLSGNSFRTRVLRVLNMHPRDKNNIEKFKEIPDISRL</sequence>
<dbReference type="AlphaFoldDB" id="A0A377HP51"/>
<organism evidence="1 2">
    <name type="scientific">Grimontia hollisae</name>
    <name type="common">Vibrio hollisae</name>
    <dbReference type="NCBI Taxonomy" id="673"/>
    <lineage>
        <taxon>Bacteria</taxon>
        <taxon>Pseudomonadati</taxon>
        <taxon>Pseudomonadota</taxon>
        <taxon>Gammaproteobacteria</taxon>
        <taxon>Vibrionales</taxon>
        <taxon>Vibrionaceae</taxon>
        <taxon>Grimontia</taxon>
    </lineage>
</organism>
<dbReference type="RefSeq" id="WP_115659919.1">
    <property type="nucleotide sequence ID" value="NZ_UGHD01000002.1"/>
</dbReference>